<evidence type="ECO:0000256" key="2">
    <source>
        <dbReference type="ARBA" id="ARBA00023315"/>
    </source>
</evidence>
<feature type="domain" description="N-acetyltransferase" evidence="3">
    <location>
        <begin position="160"/>
        <end position="320"/>
    </location>
</feature>
<dbReference type="Pfam" id="PF00583">
    <property type="entry name" value="Acetyltransf_1"/>
    <property type="match status" value="1"/>
</dbReference>
<name>A0A543BCF3_9MICO</name>
<dbReference type="Proteomes" id="UP000317209">
    <property type="component" value="Unassembled WGS sequence"/>
</dbReference>
<dbReference type="RefSeq" id="WP_229673024.1">
    <property type="nucleotide sequence ID" value="NZ_VFOX01000002.1"/>
</dbReference>
<evidence type="ECO:0000313" key="5">
    <source>
        <dbReference type="Proteomes" id="UP000317209"/>
    </source>
</evidence>
<evidence type="ECO:0000259" key="3">
    <source>
        <dbReference type="PROSITE" id="PS51186"/>
    </source>
</evidence>
<dbReference type="GO" id="GO:0016747">
    <property type="term" value="F:acyltransferase activity, transferring groups other than amino-acyl groups"/>
    <property type="evidence" value="ECO:0007669"/>
    <property type="project" value="InterPro"/>
</dbReference>
<proteinExistence type="predicted"/>
<protein>
    <submittedName>
        <fullName evidence="4">Acetyltransferase (GNAT) family protein</fullName>
    </submittedName>
</protein>
<sequence>MTVRLTPLPAARYDEWSAATRERLIRLRQDSGLRLGEDAVTQAGQYFTELLPNGLDSTASQVLLIADGDDELGTLWLGANAGRLFVIDLALSVPPSTSQGDEIVAALQTIATGEEASLISIGLFRQDVEGHRLVDGRGFRVASIQMLLEPLPDREVAPHVVVAPMTVERYPSFADTSEAAFAVDLATSGRYSPEEAAVESRRQFLQELPQGLDTPGQEIFTATVDGVEVGILWIGMRERGGRPHAFILDIEVAADQRRKGYGRELMHATEREARRLGAGSIGLHVFGFNDAAVTLYEQLGYRRLEEQFVLDVGDAARAGS</sequence>
<dbReference type="InterPro" id="IPR016181">
    <property type="entry name" value="Acyl_CoA_acyltransferase"/>
</dbReference>
<dbReference type="Gene3D" id="3.40.630.30">
    <property type="match status" value="1"/>
</dbReference>
<dbReference type="AlphaFoldDB" id="A0A543BCF3"/>
<reference evidence="4 5" key="1">
    <citation type="submission" date="2019-06" db="EMBL/GenBank/DDBJ databases">
        <title>Sequencing the genomes of 1000 actinobacteria strains.</title>
        <authorList>
            <person name="Klenk H.-P."/>
        </authorList>
    </citation>
    <scope>NUCLEOTIDE SEQUENCE [LARGE SCALE GENOMIC DNA]</scope>
    <source>
        <strain evidence="4 5">DSM 20169</strain>
    </source>
</reference>
<comment type="caution">
    <text evidence="4">The sequence shown here is derived from an EMBL/GenBank/DDBJ whole genome shotgun (WGS) entry which is preliminary data.</text>
</comment>
<dbReference type="CDD" id="cd04301">
    <property type="entry name" value="NAT_SF"/>
    <property type="match status" value="1"/>
</dbReference>
<dbReference type="InterPro" id="IPR050680">
    <property type="entry name" value="YpeA/RimI_acetyltransf"/>
</dbReference>
<evidence type="ECO:0000313" key="4">
    <source>
        <dbReference type="EMBL" id="TQL82507.1"/>
    </source>
</evidence>
<dbReference type="PANTHER" id="PTHR43420">
    <property type="entry name" value="ACETYLTRANSFERASE"/>
    <property type="match status" value="1"/>
</dbReference>
<dbReference type="SUPFAM" id="SSF55729">
    <property type="entry name" value="Acyl-CoA N-acyltransferases (Nat)"/>
    <property type="match status" value="1"/>
</dbReference>
<keyword evidence="1 4" id="KW-0808">Transferase</keyword>
<accession>A0A543BCF3</accession>
<organism evidence="4 5">
    <name type="scientific">Microbacterium saperdae</name>
    <dbReference type="NCBI Taxonomy" id="69368"/>
    <lineage>
        <taxon>Bacteria</taxon>
        <taxon>Bacillati</taxon>
        <taxon>Actinomycetota</taxon>
        <taxon>Actinomycetes</taxon>
        <taxon>Micrococcales</taxon>
        <taxon>Microbacteriaceae</taxon>
        <taxon>Microbacterium</taxon>
    </lineage>
</organism>
<dbReference type="InterPro" id="IPR000182">
    <property type="entry name" value="GNAT_dom"/>
</dbReference>
<evidence type="ECO:0000256" key="1">
    <source>
        <dbReference type="ARBA" id="ARBA00022679"/>
    </source>
</evidence>
<dbReference type="PROSITE" id="PS51186">
    <property type="entry name" value="GNAT"/>
    <property type="match status" value="1"/>
</dbReference>
<gene>
    <name evidence="4" type="ORF">FB560_4000</name>
</gene>
<keyword evidence="5" id="KW-1185">Reference proteome</keyword>
<dbReference type="EMBL" id="VFOX01000002">
    <property type="protein sequence ID" value="TQL82507.1"/>
    <property type="molecule type" value="Genomic_DNA"/>
</dbReference>
<keyword evidence="2" id="KW-0012">Acyltransferase</keyword>